<accession>A0A6G1LIT0</accession>
<gene>
    <name evidence="2" type="ORF">EJ03DRAFT_348707</name>
</gene>
<evidence type="ECO:0000313" key="2">
    <source>
        <dbReference type="EMBL" id="KAF2772328.1"/>
    </source>
</evidence>
<feature type="region of interest" description="Disordered" evidence="1">
    <location>
        <begin position="29"/>
        <end position="123"/>
    </location>
</feature>
<dbReference type="CDD" id="cd09917">
    <property type="entry name" value="F-box_SF"/>
    <property type="match status" value="1"/>
</dbReference>
<dbReference type="OrthoDB" id="3641288at2759"/>
<evidence type="ECO:0000256" key="1">
    <source>
        <dbReference type="SAM" id="MobiDB-lite"/>
    </source>
</evidence>
<evidence type="ECO:0000313" key="3">
    <source>
        <dbReference type="Proteomes" id="UP000799436"/>
    </source>
</evidence>
<dbReference type="SUPFAM" id="SSF81383">
    <property type="entry name" value="F-box domain"/>
    <property type="match status" value="1"/>
</dbReference>
<proteinExistence type="predicted"/>
<dbReference type="AlphaFoldDB" id="A0A6G1LIT0"/>
<dbReference type="InterPro" id="IPR036047">
    <property type="entry name" value="F-box-like_dom_sf"/>
</dbReference>
<sequence>MDGADGENESVASNGAEYLHDVTDRLSSLQMNNAQAGPSAESLIEQMNSLSRLGDPPRAFTEPTNSPSDSANDASPASEPVPSGLLRLVNRPTAAAEQERRTRRFSDADRTGNSFDTTRDDLVPLNDRTRSSLLTLPDAQLTSPVKQRGPGATSRALPLVPHECDAAECAVSKAFGTTELFECILSWIETREIRNLCRVSRAWNGTVKASPQLRLHLFALPRFRTPAADFELLPLSLSGLSVTLASALQKKAPNNVPIKHEELYITQPPVCAVQAFLYPQSSLLDSAYGSGEAGDEEEPSACAKLSCDTGVTLGFLAEMALSILPAPSASGRLTFKELAERKKSEKQVMFKAIMSFTDEHAKERRRRGGNKQFILLEK</sequence>
<organism evidence="2 3">
    <name type="scientific">Teratosphaeria nubilosa</name>
    <dbReference type="NCBI Taxonomy" id="161662"/>
    <lineage>
        <taxon>Eukaryota</taxon>
        <taxon>Fungi</taxon>
        <taxon>Dikarya</taxon>
        <taxon>Ascomycota</taxon>
        <taxon>Pezizomycotina</taxon>
        <taxon>Dothideomycetes</taxon>
        <taxon>Dothideomycetidae</taxon>
        <taxon>Mycosphaerellales</taxon>
        <taxon>Teratosphaeriaceae</taxon>
        <taxon>Teratosphaeria</taxon>
    </lineage>
</organism>
<keyword evidence="3" id="KW-1185">Reference proteome</keyword>
<dbReference type="EMBL" id="ML995815">
    <property type="protein sequence ID" value="KAF2772328.1"/>
    <property type="molecule type" value="Genomic_DNA"/>
</dbReference>
<reference evidence="2" key="1">
    <citation type="journal article" date="2020" name="Stud. Mycol.">
        <title>101 Dothideomycetes genomes: a test case for predicting lifestyles and emergence of pathogens.</title>
        <authorList>
            <person name="Haridas S."/>
            <person name="Albert R."/>
            <person name="Binder M."/>
            <person name="Bloem J."/>
            <person name="Labutti K."/>
            <person name="Salamov A."/>
            <person name="Andreopoulos B."/>
            <person name="Baker S."/>
            <person name="Barry K."/>
            <person name="Bills G."/>
            <person name="Bluhm B."/>
            <person name="Cannon C."/>
            <person name="Castanera R."/>
            <person name="Culley D."/>
            <person name="Daum C."/>
            <person name="Ezra D."/>
            <person name="Gonzalez J."/>
            <person name="Henrissat B."/>
            <person name="Kuo A."/>
            <person name="Liang C."/>
            <person name="Lipzen A."/>
            <person name="Lutzoni F."/>
            <person name="Magnuson J."/>
            <person name="Mondo S."/>
            <person name="Nolan M."/>
            <person name="Ohm R."/>
            <person name="Pangilinan J."/>
            <person name="Park H.-J."/>
            <person name="Ramirez L."/>
            <person name="Alfaro M."/>
            <person name="Sun H."/>
            <person name="Tritt A."/>
            <person name="Yoshinaga Y."/>
            <person name="Zwiers L.-H."/>
            <person name="Turgeon B."/>
            <person name="Goodwin S."/>
            <person name="Spatafora J."/>
            <person name="Crous P."/>
            <person name="Grigoriev I."/>
        </authorList>
    </citation>
    <scope>NUCLEOTIDE SEQUENCE</scope>
    <source>
        <strain evidence="2">CBS 116005</strain>
    </source>
</reference>
<feature type="compositionally biased region" description="Low complexity" evidence="1">
    <location>
        <begin position="65"/>
        <end position="78"/>
    </location>
</feature>
<protein>
    <recommendedName>
        <fullName evidence="4">F-box domain-containing protein</fullName>
    </recommendedName>
</protein>
<dbReference type="Proteomes" id="UP000799436">
    <property type="component" value="Unassembled WGS sequence"/>
</dbReference>
<evidence type="ECO:0008006" key="4">
    <source>
        <dbReference type="Google" id="ProtNLM"/>
    </source>
</evidence>
<name>A0A6G1LIT0_9PEZI</name>
<feature type="compositionally biased region" description="Basic and acidic residues" evidence="1">
    <location>
        <begin position="97"/>
        <end position="110"/>
    </location>
</feature>